<proteinExistence type="predicted"/>
<keyword evidence="2" id="KW-1185">Reference proteome</keyword>
<evidence type="ECO:0000313" key="2">
    <source>
        <dbReference type="Proteomes" id="UP000790377"/>
    </source>
</evidence>
<dbReference type="Proteomes" id="UP000790377">
    <property type="component" value="Unassembled WGS sequence"/>
</dbReference>
<evidence type="ECO:0000313" key="1">
    <source>
        <dbReference type="EMBL" id="KAH7906886.1"/>
    </source>
</evidence>
<reference evidence="1" key="1">
    <citation type="journal article" date="2021" name="New Phytol.">
        <title>Evolutionary innovations through gain and loss of genes in the ectomycorrhizal Boletales.</title>
        <authorList>
            <person name="Wu G."/>
            <person name="Miyauchi S."/>
            <person name="Morin E."/>
            <person name="Kuo A."/>
            <person name="Drula E."/>
            <person name="Varga T."/>
            <person name="Kohler A."/>
            <person name="Feng B."/>
            <person name="Cao Y."/>
            <person name="Lipzen A."/>
            <person name="Daum C."/>
            <person name="Hundley H."/>
            <person name="Pangilinan J."/>
            <person name="Johnson J."/>
            <person name="Barry K."/>
            <person name="LaButti K."/>
            <person name="Ng V."/>
            <person name="Ahrendt S."/>
            <person name="Min B."/>
            <person name="Choi I.G."/>
            <person name="Park H."/>
            <person name="Plett J.M."/>
            <person name="Magnuson J."/>
            <person name="Spatafora J.W."/>
            <person name="Nagy L.G."/>
            <person name="Henrissat B."/>
            <person name="Grigoriev I.V."/>
            <person name="Yang Z.L."/>
            <person name="Xu J."/>
            <person name="Martin F.M."/>
        </authorList>
    </citation>
    <scope>NUCLEOTIDE SEQUENCE</scope>
    <source>
        <strain evidence="1">ATCC 28755</strain>
    </source>
</reference>
<organism evidence="1 2">
    <name type="scientific">Hygrophoropsis aurantiaca</name>
    <dbReference type="NCBI Taxonomy" id="72124"/>
    <lineage>
        <taxon>Eukaryota</taxon>
        <taxon>Fungi</taxon>
        <taxon>Dikarya</taxon>
        <taxon>Basidiomycota</taxon>
        <taxon>Agaricomycotina</taxon>
        <taxon>Agaricomycetes</taxon>
        <taxon>Agaricomycetidae</taxon>
        <taxon>Boletales</taxon>
        <taxon>Coniophorineae</taxon>
        <taxon>Hygrophoropsidaceae</taxon>
        <taxon>Hygrophoropsis</taxon>
    </lineage>
</organism>
<comment type="caution">
    <text evidence="1">The sequence shown here is derived from an EMBL/GenBank/DDBJ whole genome shotgun (WGS) entry which is preliminary data.</text>
</comment>
<gene>
    <name evidence="1" type="ORF">BJ138DRAFT_1161553</name>
</gene>
<accession>A0ACB8A0X5</accession>
<protein>
    <submittedName>
        <fullName evidence="1">Alpha/Beta hydrolase protein</fullName>
    </submittedName>
</protein>
<keyword evidence="1" id="KW-0378">Hydrolase</keyword>
<name>A0ACB8A0X5_9AGAM</name>
<dbReference type="EMBL" id="MU267964">
    <property type="protein sequence ID" value="KAH7906886.1"/>
    <property type="molecule type" value="Genomic_DNA"/>
</dbReference>
<sequence>MTTNLRSAVSSVTCWGSPAATKHALLIHGLTSSSGCWFRIAQQLAVEGYFVVAPDLLGHGTAPLSTDCSSSALAAALHPLFLPSRPSFSVIVGHSLGGVVALELIHLLPRAQTTPVILLDPPLLPLDQAPAHKQTMQRMEKSCAFVVAEVTTNIPTVDGLLSTNPGWSREDVVWKVLAAQLCDSATVEAIFRQNHPWSFVHLLEQDLSNVSLSIIGADPAITQPSFLADTAKPFPHIRTSIAKGASHSIHREFPDLVVASALDAVSAASM</sequence>